<dbReference type="InterPro" id="IPR036890">
    <property type="entry name" value="HATPase_C_sf"/>
</dbReference>
<keyword evidence="1" id="KW-0812">Transmembrane</keyword>
<dbReference type="GO" id="GO:0000155">
    <property type="term" value="F:phosphorelay sensor kinase activity"/>
    <property type="evidence" value="ECO:0007669"/>
    <property type="project" value="InterPro"/>
</dbReference>
<accession>M7X2P8</accession>
<dbReference type="Proteomes" id="UP000010953">
    <property type="component" value="Unassembled WGS sequence"/>
</dbReference>
<gene>
    <name evidence="3" type="ORF">C943_02041</name>
</gene>
<keyword evidence="4" id="KW-1185">Reference proteome</keyword>
<sequence length="279" mass="32173">MHFLSSILEKDFFFPPMLLVQSSAGSQSEFKTLVIFALFPVLIAFSFLIFVFYRSRREAVFREKETELQLQKTEVALKALKAQINPHFIFNCLNSIHHYMYHHPVQEAGNYLLKFSQQIRYVLESSEVKMVPLADEIEANKNYLELEQLRVNQAFRFSFDVDPTLDPESIHIPPMLIQPFLENAVWHGVAGGGEIEINISQWDEWHLLCQIQDSGNGGHFENDFDLKTKVKKTSLGMSLMKERFAMLNQVNGKNAGFSLEERTDGIPGKIVKLRIPFED</sequence>
<dbReference type="GO" id="GO:0016020">
    <property type="term" value="C:membrane"/>
    <property type="evidence" value="ECO:0007669"/>
    <property type="project" value="InterPro"/>
</dbReference>
<evidence type="ECO:0000313" key="4">
    <source>
        <dbReference type="Proteomes" id="UP000010953"/>
    </source>
</evidence>
<organism evidence="3 4">
    <name type="scientific">Mariniradius saccharolyticus AK6</name>
    <dbReference type="NCBI Taxonomy" id="1239962"/>
    <lineage>
        <taxon>Bacteria</taxon>
        <taxon>Pseudomonadati</taxon>
        <taxon>Bacteroidota</taxon>
        <taxon>Cytophagia</taxon>
        <taxon>Cytophagales</taxon>
        <taxon>Cyclobacteriaceae</taxon>
        <taxon>Mariniradius</taxon>
    </lineage>
</organism>
<proteinExistence type="predicted"/>
<feature type="domain" description="Signal transduction histidine kinase internal region" evidence="2">
    <location>
        <begin position="77"/>
        <end position="154"/>
    </location>
</feature>
<dbReference type="PANTHER" id="PTHR34220:SF7">
    <property type="entry name" value="SENSOR HISTIDINE KINASE YPDA"/>
    <property type="match status" value="1"/>
</dbReference>
<dbReference type="AlphaFoldDB" id="M7X2P8"/>
<comment type="caution">
    <text evidence="3">The sequence shown here is derived from an EMBL/GenBank/DDBJ whole genome shotgun (WGS) entry which is preliminary data.</text>
</comment>
<keyword evidence="1" id="KW-1133">Transmembrane helix</keyword>
<dbReference type="PANTHER" id="PTHR34220">
    <property type="entry name" value="SENSOR HISTIDINE KINASE YPDA"/>
    <property type="match status" value="1"/>
</dbReference>
<evidence type="ECO:0000256" key="1">
    <source>
        <dbReference type="SAM" id="Phobius"/>
    </source>
</evidence>
<dbReference type="STRING" id="1239962.C943_02041"/>
<dbReference type="EMBL" id="AMZY02000018">
    <property type="protein sequence ID" value="EMS31770.1"/>
    <property type="molecule type" value="Genomic_DNA"/>
</dbReference>
<dbReference type="OrthoDB" id="6190788at2"/>
<name>M7X2P8_9BACT</name>
<dbReference type="SUPFAM" id="SSF55874">
    <property type="entry name" value="ATPase domain of HSP90 chaperone/DNA topoisomerase II/histidine kinase"/>
    <property type="match status" value="1"/>
</dbReference>
<dbReference type="InterPro" id="IPR010559">
    <property type="entry name" value="Sig_transdc_His_kin_internal"/>
</dbReference>
<dbReference type="InParanoid" id="M7X2P8"/>
<feature type="transmembrane region" description="Helical" evidence="1">
    <location>
        <begin position="33"/>
        <end position="53"/>
    </location>
</feature>
<reference evidence="3" key="1">
    <citation type="submission" date="2013-01" db="EMBL/GenBank/DDBJ databases">
        <title>Genome assembly of Mariniradius saccharolyticus AK6.</title>
        <authorList>
            <person name="Vaidya B."/>
            <person name="Khatri I."/>
            <person name="Tanuku N.R.S."/>
            <person name="Subramanian S."/>
            <person name="Pinnaka A."/>
        </authorList>
    </citation>
    <scope>NUCLEOTIDE SEQUENCE [LARGE SCALE GENOMIC DNA]</scope>
    <source>
        <strain evidence="3">AK6</strain>
    </source>
</reference>
<evidence type="ECO:0000313" key="3">
    <source>
        <dbReference type="EMBL" id="EMS31770.1"/>
    </source>
</evidence>
<keyword evidence="1" id="KW-0472">Membrane</keyword>
<dbReference type="InterPro" id="IPR050640">
    <property type="entry name" value="Bact_2-comp_sensor_kinase"/>
</dbReference>
<dbReference type="Pfam" id="PF06580">
    <property type="entry name" value="His_kinase"/>
    <property type="match status" value="1"/>
</dbReference>
<protein>
    <recommendedName>
        <fullName evidence="2">Signal transduction histidine kinase internal region domain-containing protein</fullName>
    </recommendedName>
</protein>
<dbReference type="eggNOG" id="COG2972">
    <property type="taxonomic scope" value="Bacteria"/>
</dbReference>
<evidence type="ECO:0000259" key="2">
    <source>
        <dbReference type="Pfam" id="PF06580"/>
    </source>
</evidence>
<dbReference type="Gene3D" id="3.30.565.10">
    <property type="entry name" value="Histidine kinase-like ATPase, C-terminal domain"/>
    <property type="match status" value="1"/>
</dbReference>